<accession>A0A232F0P0</accession>
<sequence>MRAFITLKKLQNIVVGTILAQKCVKYFWLDEIDHLLFILAEARGSDKKGTLKYLFFQDPVDA</sequence>
<dbReference type="AlphaFoldDB" id="A0A232F0P0"/>
<dbReference type="Proteomes" id="UP000215335">
    <property type="component" value="Unassembled WGS sequence"/>
</dbReference>
<protein>
    <submittedName>
        <fullName evidence="1">Uncharacterized protein</fullName>
    </submittedName>
</protein>
<proteinExistence type="predicted"/>
<organism evidence="1 2">
    <name type="scientific">Trichomalopsis sarcophagae</name>
    <dbReference type="NCBI Taxonomy" id="543379"/>
    <lineage>
        <taxon>Eukaryota</taxon>
        <taxon>Metazoa</taxon>
        <taxon>Ecdysozoa</taxon>
        <taxon>Arthropoda</taxon>
        <taxon>Hexapoda</taxon>
        <taxon>Insecta</taxon>
        <taxon>Pterygota</taxon>
        <taxon>Neoptera</taxon>
        <taxon>Endopterygota</taxon>
        <taxon>Hymenoptera</taxon>
        <taxon>Apocrita</taxon>
        <taxon>Proctotrupomorpha</taxon>
        <taxon>Chalcidoidea</taxon>
        <taxon>Pteromalidae</taxon>
        <taxon>Pteromalinae</taxon>
        <taxon>Trichomalopsis</taxon>
    </lineage>
</organism>
<gene>
    <name evidence="1" type="ORF">TSAR_004061</name>
</gene>
<reference evidence="1 2" key="1">
    <citation type="journal article" date="2017" name="Curr. Biol.">
        <title>The Evolution of Venom by Co-option of Single-Copy Genes.</title>
        <authorList>
            <person name="Martinson E.O."/>
            <person name="Mrinalini"/>
            <person name="Kelkar Y.D."/>
            <person name="Chang C.H."/>
            <person name="Werren J.H."/>
        </authorList>
    </citation>
    <scope>NUCLEOTIDE SEQUENCE [LARGE SCALE GENOMIC DNA]</scope>
    <source>
        <strain evidence="1 2">Alberta</strain>
        <tissue evidence="1">Whole body</tissue>
    </source>
</reference>
<comment type="caution">
    <text evidence="1">The sequence shown here is derived from an EMBL/GenBank/DDBJ whole genome shotgun (WGS) entry which is preliminary data.</text>
</comment>
<keyword evidence="2" id="KW-1185">Reference proteome</keyword>
<evidence type="ECO:0000313" key="1">
    <source>
        <dbReference type="EMBL" id="OXU24275.1"/>
    </source>
</evidence>
<name>A0A232F0P0_9HYME</name>
<evidence type="ECO:0000313" key="2">
    <source>
        <dbReference type="Proteomes" id="UP000215335"/>
    </source>
</evidence>
<dbReference type="EMBL" id="NNAY01001351">
    <property type="protein sequence ID" value="OXU24275.1"/>
    <property type="molecule type" value="Genomic_DNA"/>
</dbReference>